<dbReference type="Proteomes" id="UP000726777">
    <property type="component" value="Unassembled WGS sequence"/>
</dbReference>
<dbReference type="RefSeq" id="WP_228085624.1">
    <property type="nucleotide sequence ID" value="NZ_JACVHL010000002.1"/>
</dbReference>
<dbReference type="AlphaFoldDB" id="A0A9Q3UBU7"/>
<dbReference type="InterPro" id="IPR039554">
    <property type="entry name" value="HigA2-like_HTH"/>
</dbReference>
<dbReference type="Gene3D" id="1.10.260.40">
    <property type="entry name" value="lambda repressor-like DNA-binding domains"/>
    <property type="match status" value="1"/>
</dbReference>
<proteinExistence type="predicted"/>
<dbReference type="EMBL" id="JACVHL010000002">
    <property type="protein sequence ID" value="MCC3803950.1"/>
    <property type="molecule type" value="Genomic_DNA"/>
</dbReference>
<gene>
    <name evidence="2" type="ORF">IB292_02755</name>
</gene>
<dbReference type="InterPro" id="IPR010982">
    <property type="entry name" value="Lambda_DNA-bd_dom_sf"/>
</dbReference>
<evidence type="ECO:0000313" key="3">
    <source>
        <dbReference type="Proteomes" id="UP000726777"/>
    </source>
</evidence>
<dbReference type="Pfam" id="PF13744">
    <property type="entry name" value="HTH_37"/>
    <property type="match status" value="1"/>
</dbReference>
<evidence type="ECO:0000259" key="1">
    <source>
        <dbReference type="Pfam" id="PF13744"/>
    </source>
</evidence>
<dbReference type="GO" id="GO:0003677">
    <property type="term" value="F:DNA binding"/>
    <property type="evidence" value="ECO:0007669"/>
    <property type="project" value="InterPro"/>
</dbReference>
<reference evidence="2" key="1">
    <citation type="submission" date="2020-09" db="EMBL/GenBank/DDBJ databases">
        <title>Genome sequence of Vibrio parahaemolyticus isolates.</title>
        <authorList>
            <person name="Hammerl J.A."/>
            <person name="Strauch E."/>
        </authorList>
    </citation>
    <scope>NUCLEOTIDE SEQUENCE</scope>
    <source>
        <strain evidence="2">17-VB00146</strain>
    </source>
</reference>
<feature type="domain" description="HigA2-like helix-turn-helix" evidence="1">
    <location>
        <begin position="9"/>
        <end position="76"/>
    </location>
</feature>
<name>A0A9Q3UBU7_VIBPH</name>
<protein>
    <submittedName>
        <fullName evidence="2">XRE family transcriptional regulator</fullName>
    </submittedName>
</protein>
<sequence length="97" mass="11119">MTQKTETPDGGSLSFRLILASRVKKEILERNWGQVEAAKNLETSQSRISYVMNLKVEELAEKSLLKMLILLGHEIDSELVEEHGEEFIRVEIHKPTK</sequence>
<organism evidence="2 3">
    <name type="scientific">Vibrio parahaemolyticus</name>
    <dbReference type="NCBI Taxonomy" id="670"/>
    <lineage>
        <taxon>Bacteria</taxon>
        <taxon>Pseudomonadati</taxon>
        <taxon>Pseudomonadota</taxon>
        <taxon>Gammaproteobacteria</taxon>
        <taxon>Vibrionales</taxon>
        <taxon>Vibrionaceae</taxon>
        <taxon>Vibrio</taxon>
    </lineage>
</organism>
<comment type="caution">
    <text evidence="2">The sequence shown here is derived from an EMBL/GenBank/DDBJ whole genome shotgun (WGS) entry which is preliminary data.</text>
</comment>
<accession>A0A9Q3UBU7</accession>
<evidence type="ECO:0000313" key="2">
    <source>
        <dbReference type="EMBL" id="MCC3803950.1"/>
    </source>
</evidence>
<dbReference type="SUPFAM" id="SSF47413">
    <property type="entry name" value="lambda repressor-like DNA-binding domains"/>
    <property type="match status" value="1"/>
</dbReference>